<dbReference type="GO" id="GO:0009252">
    <property type="term" value="P:peptidoglycan biosynthetic process"/>
    <property type="evidence" value="ECO:0007669"/>
    <property type="project" value="UniProtKB-KW"/>
</dbReference>
<keyword evidence="9" id="KW-0677">Repeat</keyword>
<evidence type="ECO:0000256" key="2">
    <source>
        <dbReference type="ARBA" id="ARBA00004496"/>
    </source>
</evidence>
<dbReference type="GO" id="GO:0008360">
    <property type="term" value="P:regulation of cell shape"/>
    <property type="evidence" value="ECO:0007669"/>
    <property type="project" value="UniProtKB-KW"/>
</dbReference>
<keyword evidence="13" id="KW-0511">Multifunctional enzyme</keyword>
<dbReference type="CDD" id="cd03353">
    <property type="entry name" value="LbH_GlmU_C"/>
    <property type="match status" value="1"/>
</dbReference>
<keyword evidence="14" id="KW-0012">Acyltransferase</keyword>
<dbReference type="HAMAP" id="MF_01631">
    <property type="entry name" value="GlmU"/>
    <property type="match status" value="1"/>
</dbReference>
<evidence type="ECO:0000256" key="7">
    <source>
        <dbReference type="ARBA" id="ARBA00022695"/>
    </source>
</evidence>
<dbReference type="EMBL" id="UINC01003911">
    <property type="protein sequence ID" value="SVA10277.1"/>
    <property type="molecule type" value="Genomic_DNA"/>
</dbReference>
<name>A0A381T6H2_9ZZZZ</name>
<keyword evidence="7" id="KW-0548">Nucleotidyltransferase</keyword>
<keyword evidence="6" id="KW-0808">Transferase</keyword>
<dbReference type="PANTHER" id="PTHR43584:SF3">
    <property type="entry name" value="BIFUNCTIONAL PROTEIN GLMU"/>
    <property type="match status" value="1"/>
</dbReference>
<evidence type="ECO:0000256" key="10">
    <source>
        <dbReference type="ARBA" id="ARBA00022842"/>
    </source>
</evidence>
<reference evidence="19" key="1">
    <citation type="submission" date="2018-05" db="EMBL/GenBank/DDBJ databases">
        <authorList>
            <person name="Lanie J.A."/>
            <person name="Ng W.-L."/>
            <person name="Kazmierczak K.M."/>
            <person name="Andrzejewski T.M."/>
            <person name="Davidsen T.M."/>
            <person name="Wayne K.J."/>
            <person name="Tettelin H."/>
            <person name="Glass J.I."/>
            <person name="Rusch D."/>
            <person name="Podicherti R."/>
            <person name="Tsui H.-C.T."/>
            <person name="Winkler M.E."/>
        </authorList>
    </citation>
    <scope>NUCLEOTIDE SEQUENCE</scope>
</reference>
<sequence>MKTSVVILAAGEGTRMKSSLPKALQFLAGKPMLEHVKQATLLLKADQTIVVCSPGAQERIQKTNNSSGEGVTCVQQEEALGTGHALKCALSKINQDNVVLVLLGDVPLLRPPTLQKLVASASKNSLALLTANIANPKGYGRIVRNTNNEIIAILEEDECTEKQRNIKEVNSGIMAFPPNRIGQWLERLSANNKKGEYYLTDVIGLASEDGVFIDSIKPQTTEEIFGVNDKTQLAEAEKHKRKQAADRLLQDGVTLADPERIDVRGELVCGKDVFIDVNVVFEGNVKISEGSSVGPHSVISNSTIGKHTKILSHCNLEHAIVGDDCSVGPFARLRPGTELMDSAKAGNFVEIKKSQIGQQSKVNHLSYVGDAVVGKEVNIGAGTITCNYDGANKHQTIIEDNVFIGSGVELVAPVAVKEGATIGAGSTITKQTPKNKLTLERARQKTIPNWKRPIKKTT</sequence>
<evidence type="ECO:0000256" key="15">
    <source>
        <dbReference type="ARBA" id="ARBA00023316"/>
    </source>
</evidence>
<keyword evidence="10" id="KW-0460">Magnesium</keyword>
<dbReference type="Gene3D" id="2.160.10.10">
    <property type="entry name" value="Hexapeptide repeat proteins"/>
    <property type="match status" value="1"/>
</dbReference>
<accession>A0A381T6H2</accession>
<dbReference type="GO" id="GO:0006048">
    <property type="term" value="P:UDP-N-acetylglucosamine biosynthetic process"/>
    <property type="evidence" value="ECO:0007669"/>
    <property type="project" value="InterPro"/>
</dbReference>
<dbReference type="CDD" id="cd02540">
    <property type="entry name" value="GT2_GlmU_N_bac"/>
    <property type="match status" value="1"/>
</dbReference>
<evidence type="ECO:0000313" key="19">
    <source>
        <dbReference type="EMBL" id="SVA10277.1"/>
    </source>
</evidence>
<evidence type="ECO:0000256" key="3">
    <source>
        <dbReference type="ARBA" id="ARBA00007707"/>
    </source>
</evidence>
<keyword evidence="8" id="KW-0479">Metal-binding</keyword>
<evidence type="ECO:0000256" key="5">
    <source>
        <dbReference type="ARBA" id="ARBA00022490"/>
    </source>
</evidence>
<evidence type="ECO:0000256" key="16">
    <source>
        <dbReference type="ARBA" id="ARBA00048247"/>
    </source>
</evidence>
<dbReference type="InterPro" id="IPR005882">
    <property type="entry name" value="Bifunctional_GlmU"/>
</dbReference>
<comment type="similarity">
    <text evidence="4">In the N-terminal section; belongs to the N-acetylglucosamine-1-phosphate uridyltransferase family.</text>
</comment>
<evidence type="ECO:0000256" key="12">
    <source>
        <dbReference type="ARBA" id="ARBA00022984"/>
    </source>
</evidence>
<keyword evidence="11" id="KW-0133">Cell shape</keyword>
<gene>
    <name evidence="19" type="ORF">METZ01_LOCUS63131</name>
</gene>
<dbReference type="SUPFAM" id="SSF51161">
    <property type="entry name" value="Trimeric LpxA-like enzymes"/>
    <property type="match status" value="1"/>
</dbReference>
<dbReference type="SUPFAM" id="SSF53448">
    <property type="entry name" value="Nucleotide-diphospho-sugar transferases"/>
    <property type="match status" value="1"/>
</dbReference>
<evidence type="ECO:0000256" key="1">
    <source>
        <dbReference type="ARBA" id="ARBA00001946"/>
    </source>
</evidence>
<dbReference type="InterPro" id="IPR011004">
    <property type="entry name" value="Trimer_LpxA-like_sf"/>
</dbReference>
<dbReference type="GO" id="GO:0019134">
    <property type="term" value="F:glucosamine-1-phosphate N-acetyltransferase activity"/>
    <property type="evidence" value="ECO:0007669"/>
    <property type="project" value="UniProtKB-EC"/>
</dbReference>
<evidence type="ECO:0000256" key="4">
    <source>
        <dbReference type="ARBA" id="ARBA00007947"/>
    </source>
</evidence>
<comment type="catalytic activity">
    <reaction evidence="17">
        <text>N-acetyl-alpha-D-glucosamine 1-phosphate + UTP + H(+) = UDP-N-acetyl-alpha-D-glucosamine + diphosphate</text>
        <dbReference type="Rhea" id="RHEA:13509"/>
        <dbReference type="ChEBI" id="CHEBI:15378"/>
        <dbReference type="ChEBI" id="CHEBI:33019"/>
        <dbReference type="ChEBI" id="CHEBI:46398"/>
        <dbReference type="ChEBI" id="CHEBI:57705"/>
        <dbReference type="ChEBI" id="CHEBI:57776"/>
        <dbReference type="EC" id="2.7.7.23"/>
    </reaction>
</comment>
<dbReference type="InterPro" id="IPR001451">
    <property type="entry name" value="Hexapep"/>
</dbReference>
<dbReference type="InterPro" id="IPR029044">
    <property type="entry name" value="Nucleotide-diphossugar_trans"/>
</dbReference>
<dbReference type="AlphaFoldDB" id="A0A381T6H2"/>
<dbReference type="InterPro" id="IPR025877">
    <property type="entry name" value="MobA-like_NTP_Trfase"/>
</dbReference>
<evidence type="ECO:0000256" key="8">
    <source>
        <dbReference type="ARBA" id="ARBA00022723"/>
    </source>
</evidence>
<evidence type="ECO:0000256" key="13">
    <source>
        <dbReference type="ARBA" id="ARBA00023268"/>
    </source>
</evidence>
<dbReference type="GO" id="GO:0071555">
    <property type="term" value="P:cell wall organization"/>
    <property type="evidence" value="ECO:0007669"/>
    <property type="project" value="UniProtKB-KW"/>
</dbReference>
<comment type="subcellular location">
    <subcellularLocation>
        <location evidence="2">Cytoplasm</location>
    </subcellularLocation>
</comment>
<dbReference type="GO" id="GO:0000287">
    <property type="term" value="F:magnesium ion binding"/>
    <property type="evidence" value="ECO:0007669"/>
    <property type="project" value="InterPro"/>
</dbReference>
<dbReference type="Gene3D" id="3.90.550.10">
    <property type="entry name" value="Spore Coat Polysaccharide Biosynthesis Protein SpsA, Chain A"/>
    <property type="match status" value="1"/>
</dbReference>
<dbReference type="GO" id="GO:0005737">
    <property type="term" value="C:cytoplasm"/>
    <property type="evidence" value="ECO:0007669"/>
    <property type="project" value="UniProtKB-SubCell"/>
</dbReference>
<proteinExistence type="inferred from homology"/>
<dbReference type="InterPro" id="IPR050065">
    <property type="entry name" value="GlmU-like"/>
</dbReference>
<dbReference type="GO" id="GO:0003977">
    <property type="term" value="F:UDP-N-acetylglucosamine diphosphorylase activity"/>
    <property type="evidence" value="ECO:0007669"/>
    <property type="project" value="UniProtKB-EC"/>
</dbReference>
<dbReference type="GO" id="GO:0000902">
    <property type="term" value="P:cell morphogenesis"/>
    <property type="evidence" value="ECO:0007669"/>
    <property type="project" value="InterPro"/>
</dbReference>
<dbReference type="InterPro" id="IPR038009">
    <property type="entry name" value="GlmU_C_LbH"/>
</dbReference>
<evidence type="ECO:0000256" key="14">
    <source>
        <dbReference type="ARBA" id="ARBA00023315"/>
    </source>
</evidence>
<comment type="similarity">
    <text evidence="3">In the C-terminal section; belongs to the transferase hexapeptide repeat family.</text>
</comment>
<evidence type="ECO:0000256" key="17">
    <source>
        <dbReference type="ARBA" id="ARBA00048493"/>
    </source>
</evidence>
<comment type="cofactor">
    <cofactor evidence="1">
        <name>Mg(2+)</name>
        <dbReference type="ChEBI" id="CHEBI:18420"/>
    </cofactor>
</comment>
<dbReference type="Pfam" id="PF12804">
    <property type="entry name" value="NTP_transf_3"/>
    <property type="match status" value="1"/>
</dbReference>
<keyword evidence="15" id="KW-0961">Cell wall biogenesis/degradation</keyword>
<evidence type="ECO:0000256" key="9">
    <source>
        <dbReference type="ARBA" id="ARBA00022737"/>
    </source>
</evidence>
<evidence type="ECO:0000256" key="11">
    <source>
        <dbReference type="ARBA" id="ARBA00022960"/>
    </source>
</evidence>
<organism evidence="19">
    <name type="scientific">marine metagenome</name>
    <dbReference type="NCBI Taxonomy" id="408172"/>
    <lineage>
        <taxon>unclassified sequences</taxon>
        <taxon>metagenomes</taxon>
        <taxon>ecological metagenomes</taxon>
    </lineage>
</organism>
<protein>
    <recommendedName>
        <fullName evidence="18">MobA-like NTP transferase domain-containing protein</fullName>
    </recommendedName>
</protein>
<evidence type="ECO:0000259" key="18">
    <source>
        <dbReference type="Pfam" id="PF12804"/>
    </source>
</evidence>
<keyword evidence="12" id="KW-0573">Peptidoglycan synthesis</keyword>
<keyword evidence="5" id="KW-0963">Cytoplasm</keyword>
<feature type="domain" description="MobA-like NTP transferase" evidence="18">
    <location>
        <begin position="5"/>
        <end position="125"/>
    </location>
</feature>
<evidence type="ECO:0000256" key="6">
    <source>
        <dbReference type="ARBA" id="ARBA00022679"/>
    </source>
</evidence>
<comment type="catalytic activity">
    <reaction evidence="16">
        <text>alpha-D-glucosamine 1-phosphate + acetyl-CoA = N-acetyl-alpha-D-glucosamine 1-phosphate + CoA + H(+)</text>
        <dbReference type="Rhea" id="RHEA:13725"/>
        <dbReference type="ChEBI" id="CHEBI:15378"/>
        <dbReference type="ChEBI" id="CHEBI:57287"/>
        <dbReference type="ChEBI" id="CHEBI:57288"/>
        <dbReference type="ChEBI" id="CHEBI:57776"/>
        <dbReference type="ChEBI" id="CHEBI:58516"/>
        <dbReference type="EC" id="2.3.1.157"/>
    </reaction>
</comment>
<dbReference type="PANTHER" id="PTHR43584">
    <property type="entry name" value="NUCLEOTIDYL TRANSFERASE"/>
    <property type="match status" value="1"/>
</dbReference>
<dbReference type="Pfam" id="PF00132">
    <property type="entry name" value="Hexapep"/>
    <property type="match status" value="1"/>
</dbReference>
<dbReference type="NCBIfam" id="TIGR01173">
    <property type="entry name" value="glmU"/>
    <property type="match status" value="1"/>
</dbReference>